<reference evidence="3 4" key="1">
    <citation type="submission" date="2021-03" db="EMBL/GenBank/DDBJ databases">
        <title>Fibrella sp. HMF5036 genome sequencing and assembly.</title>
        <authorList>
            <person name="Kang H."/>
            <person name="Kim H."/>
            <person name="Bae S."/>
            <person name="Joh K."/>
        </authorList>
    </citation>
    <scope>NUCLEOTIDE SEQUENCE [LARGE SCALE GENOMIC DNA]</scope>
    <source>
        <strain evidence="3 4">HMF5036</strain>
    </source>
</reference>
<keyword evidence="4" id="KW-1185">Reference proteome</keyword>
<comment type="caution">
    <text evidence="3">The sequence shown here is derived from an EMBL/GenBank/DDBJ whole genome shotgun (WGS) entry which is preliminary data.</text>
</comment>
<keyword evidence="1" id="KW-0732">Signal</keyword>
<evidence type="ECO:0000256" key="1">
    <source>
        <dbReference type="SAM" id="SignalP"/>
    </source>
</evidence>
<feature type="chain" id="PRO_5037780907" description="DUF5683 domain-containing protein" evidence="1">
    <location>
        <begin position="26"/>
        <end position="238"/>
    </location>
</feature>
<accession>A0A939G5L7</accession>
<dbReference type="AlphaFoldDB" id="A0A939G5L7"/>
<gene>
    <name evidence="3" type="ORF">J2I48_11540</name>
</gene>
<name>A0A939G5L7_9BACT</name>
<proteinExistence type="predicted"/>
<evidence type="ECO:0000259" key="2">
    <source>
        <dbReference type="Pfam" id="PF18935"/>
    </source>
</evidence>
<feature type="signal peptide" evidence="1">
    <location>
        <begin position="1"/>
        <end position="25"/>
    </location>
</feature>
<evidence type="ECO:0000313" key="4">
    <source>
        <dbReference type="Proteomes" id="UP000664795"/>
    </source>
</evidence>
<dbReference type="InterPro" id="IPR043738">
    <property type="entry name" value="DUF5683"/>
</dbReference>
<dbReference type="EMBL" id="JAFMYU010000007">
    <property type="protein sequence ID" value="MBO0931633.1"/>
    <property type="molecule type" value="Genomic_DNA"/>
</dbReference>
<sequence>MNALFLRLSLIGLFLWLAVMTTSHAQTADTSRPAPVGRFPVIRQDLPADTIRPDVVEYDTLSADTPVDTVSLSDSANAKIRKIIPKRAALLSLALPGLGQYYNGQIWKIPLIYAGFTTFGILISKFNGDYVEFLSAYEVAYSKPGTNPVLKKAVVASRNLELDLNQLQRGTEFYRRWRDYNYIFTALFWALNVVDANVTAHLKTFDISDSLTLRYNPVVIPSTVGMVPGISLTLSFRK</sequence>
<protein>
    <recommendedName>
        <fullName evidence="2">DUF5683 domain-containing protein</fullName>
    </recommendedName>
</protein>
<evidence type="ECO:0000313" key="3">
    <source>
        <dbReference type="EMBL" id="MBO0931633.1"/>
    </source>
</evidence>
<feature type="domain" description="DUF5683" evidence="2">
    <location>
        <begin position="83"/>
        <end position="236"/>
    </location>
</feature>
<dbReference type="Proteomes" id="UP000664795">
    <property type="component" value="Unassembled WGS sequence"/>
</dbReference>
<dbReference type="RefSeq" id="WP_207335593.1">
    <property type="nucleotide sequence ID" value="NZ_JAFMYU010000007.1"/>
</dbReference>
<dbReference type="Pfam" id="PF18935">
    <property type="entry name" value="DUF5683"/>
    <property type="match status" value="1"/>
</dbReference>
<organism evidence="3 4">
    <name type="scientific">Fibrella aquatilis</name>
    <dbReference type="NCBI Taxonomy" id="2817059"/>
    <lineage>
        <taxon>Bacteria</taxon>
        <taxon>Pseudomonadati</taxon>
        <taxon>Bacteroidota</taxon>
        <taxon>Cytophagia</taxon>
        <taxon>Cytophagales</taxon>
        <taxon>Spirosomataceae</taxon>
        <taxon>Fibrella</taxon>
    </lineage>
</organism>